<sequence length="199" mass="22475">MKDVTAQTNAIADCLKTLEQVSAMVHGLTEQANPLTEALDMAQFNRGVGKALTHLFELEADLYDLEPDYTPEHRRPSLAPINLGAVLNYLSTPNKPAQYSAQRQLASHMTDVVAAEFTEACAQGQGLEFAQKWWESQNKPFIPVIQTYRDLHHARKYVRYHSAALLGDIFNITLWDDGSQEVLLNDAQDWFTQWLQTQA</sequence>
<dbReference type="AlphaFoldDB" id="B0CB81"/>
<dbReference type="STRING" id="329726.AM1_1699"/>
<dbReference type="EMBL" id="CP000828">
    <property type="protein sequence ID" value="ABW26720.1"/>
    <property type="molecule type" value="Genomic_DNA"/>
</dbReference>
<evidence type="ECO:0000313" key="1">
    <source>
        <dbReference type="EMBL" id="ABW26720.1"/>
    </source>
</evidence>
<reference evidence="1 2" key="1">
    <citation type="journal article" date="2008" name="Proc. Natl. Acad. Sci. U.S.A.">
        <title>Niche adaptation and genome expansion in the chlorophyll d-producing cyanobacterium Acaryochloris marina.</title>
        <authorList>
            <person name="Swingley W.D."/>
            <person name="Chen M."/>
            <person name="Cheung P.C."/>
            <person name="Conrad A.L."/>
            <person name="Dejesa L.C."/>
            <person name="Hao J."/>
            <person name="Honchak B.M."/>
            <person name="Karbach L.E."/>
            <person name="Kurdoglu A."/>
            <person name="Lahiri S."/>
            <person name="Mastrian S.D."/>
            <person name="Miyashita H."/>
            <person name="Page L."/>
            <person name="Ramakrishna P."/>
            <person name="Satoh S."/>
            <person name="Sattley W.M."/>
            <person name="Shimada Y."/>
            <person name="Taylor H.L."/>
            <person name="Tomo T."/>
            <person name="Tsuchiya T."/>
            <person name="Wang Z.T."/>
            <person name="Raymond J."/>
            <person name="Mimuro M."/>
            <person name="Blankenship R.E."/>
            <person name="Touchman J.W."/>
        </authorList>
    </citation>
    <scope>NUCLEOTIDE SEQUENCE [LARGE SCALE GENOMIC DNA]</scope>
    <source>
        <strain evidence="2">MBIC 11017</strain>
    </source>
</reference>
<dbReference type="OrthoDB" id="9820954at2"/>
<dbReference type="HOGENOM" id="CLU_1369603_0_0_3"/>
<name>B0CB81_ACAM1</name>
<dbReference type="RefSeq" id="WP_012162237.1">
    <property type="nucleotide sequence ID" value="NC_009925.1"/>
</dbReference>
<evidence type="ECO:0000313" key="2">
    <source>
        <dbReference type="Proteomes" id="UP000000268"/>
    </source>
</evidence>
<protein>
    <submittedName>
        <fullName evidence="1">Uncharacterized protein</fullName>
    </submittedName>
</protein>
<dbReference type="KEGG" id="amr:AM1_1699"/>
<accession>B0CB81</accession>
<dbReference type="Proteomes" id="UP000000268">
    <property type="component" value="Chromosome"/>
</dbReference>
<gene>
    <name evidence="1" type="ordered locus">AM1_1699</name>
</gene>
<keyword evidence="2" id="KW-1185">Reference proteome</keyword>
<proteinExistence type="predicted"/>
<organism evidence="1 2">
    <name type="scientific">Acaryochloris marina (strain MBIC 11017)</name>
    <dbReference type="NCBI Taxonomy" id="329726"/>
    <lineage>
        <taxon>Bacteria</taxon>
        <taxon>Bacillati</taxon>
        <taxon>Cyanobacteriota</taxon>
        <taxon>Cyanophyceae</taxon>
        <taxon>Acaryochloridales</taxon>
        <taxon>Acaryochloridaceae</taxon>
        <taxon>Acaryochloris</taxon>
    </lineage>
</organism>